<gene>
    <name evidence="2" type="ORF">NDU88_000998</name>
</gene>
<evidence type="ECO:0000256" key="1">
    <source>
        <dbReference type="SAM" id="MobiDB-lite"/>
    </source>
</evidence>
<evidence type="ECO:0000313" key="2">
    <source>
        <dbReference type="EMBL" id="KAJ1095848.1"/>
    </source>
</evidence>
<name>A0AAV7M413_PLEWA</name>
<feature type="region of interest" description="Disordered" evidence="1">
    <location>
        <begin position="1"/>
        <end position="31"/>
    </location>
</feature>
<accession>A0AAV7M413</accession>
<organism evidence="2 3">
    <name type="scientific">Pleurodeles waltl</name>
    <name type="common">Iberian ribbed newt</name>
    <dbReference type="NCBI Taxonomy" id="8319"/>
    <lineage>
        <taxon>Eukaryota</taxon>
        <taxon>Metazoa</taxon>
        <taxon>Chordata</taxon>
        <taxon>Craniata</taxon>
        <taxon>Vertebrata</taxon>
        <taxon>Euteleostomi</taxon>
        <taxon>Amphibia</taxon>
        <taxon>Batrachia</taxon>
        <taxon>Caudata</taxon>
        <taxon>Salamandroidea</taxon>
        <taxon>Salamandridae</taxon>
        <taxon>Pleurodelinae</taxon>
        <taxon>Pleurodeles</taxon>
    </lineage>
</organism>
<dbReference type="AlphaFoldDB" id="A0AAV7M413"/>
<protein>
    <submittedName>
        <fullName evidence="2">Uncharacterized protein</fullName>
    </submittedName>
</protein>
<dbReference type="Proteomes" id="UP001066276">
    <property type="component" value="Chromosome 10"/>
</dbReference>
<reference evidence="2" key="1">
    <citation type="journal article" date="2022" name="bioRxiv">
        <title>Sequencing and chromosome-scale assembly of the giantPleurodeles waltlgenome.</title>
        <authorList>
            <person name="Brown T."/>
            <person name="Elewa A."/>
            <person name="Iarovenko S."/>
            <person name="Subramanian E."/>
            <person name="Araus A.J."/>
            <person name="Petzold A."/>
            <person name="Susuki M."/>
            <person name="Suzuki K.-i.T."/>
            <person name="Hayashi T."/>
            <person name="Toyoda A."/>
            <person name="Oliveira C."/>
            <person name="Osipova E."/>
            <person name="Leigh N.D."/>
            <person name="Simon A."/>
            <person name="Yun M.H."/>
        </authorList>
    </citation>
    <scope>NUCLEOTIDE SEQUENCE</scope>
    <source>
        <strain evidence="2">20211129_DDA</strain>
        <tissue evidence="2">Liver</tissue>
    </source>
</reference>
<feature type="region of interest" description="Disordered" evidence="1">
    <location>
        <begin position="54"/>
        <end position="77"/>
    </location>
</feature>
<dbReference type="EMBL" id="JANPWB010000014">
    <property type="protein sequence ID" value="KAJ1095848.1"/>
    <property type="molecule type" value="Genomic_DNA"/>
</dbReference>
<proteinExistence type="predicted"/>
<evidence type="ECO:0000313" key="3">
    <source>
        <dbReference type="Proteomes" id="UP001066276"/>
    </source>
</evidence>
<sequence>MRIAARRFRQQQASGRQRSEADPGAVARGQRARSRILHPLWSRALHPHSETCLPAFEPSQEASPFLLDRPPPSENLQ</sequence>
<keyword evidence="3" id="KW-1185">Reference proteome</keyword>
<comment type="caution">
    <text evidence="2">The sequence shown here is derived from an EMBL/GenBank/DDBJ whole genome shotgun (WGS) entry which is preliminary data.</text>
</comment>